<evidence type="ECO:0000313" key="2">
    <source>
        <dbReference type="Proteomes" id="UP000184159"/>
    </source>
</evidence>
<dbReference type="EMBL" id="FQUH01000019">
    <property type="protein sequence ID" value="SHF88277.1"/>
    <property type="molecule type" value="Genomic_DNA"/>
</dbReference>
<gene>
    <name evidence="1" type="ORF">SAMN02745781_03408</name>
</gene>
<dbReference type="Pfam" id="PF07030">
    <property type="entry name" value="Phage_Mu_Gp36"/>
    <property type="match status" value="1"/>
</dbReference>
<dbReference type="RefSeq" id="WP_072961984.1">
    <property type="nucleotide sequence ID" value="NZ_FQUH01000019.1"/>
</dbReference>
<dbReference type="Proteomes" id="UP000184159">
    <property type="component" value="Unassembled WGS sequence"/>
</dbReference>
<reference evidence="2" key="1">
    <citation type="submission" date="2016-11" db="EMBL/GenBank/DDBJ databases">
        <authorList>
            <person name="Varghese N."/>
            <person name="Submissions S."/>
        </authorList>
    </citation>
    <scope>NUCLEOTIDE SEQUENCE [LARGE SCALE GENOMIC DNA]</scope>
    <source>
        <strain evidence="2">DSM 21264</strain>
    </source>
</reference>
<organism evidence="1 2">
    <name type="scientific">Vibrio gazogenes DSM 21264 = NBRC 103151</name>
    <dbReference type="NCBI Taxonomy" id="1123492"/>
    <lineage>
        <taxon>Bacteria</taxon>
        <taxon>Pseudomonadati</taxon>
        <taxon>Pseudomonadota</taxon>
        <taxon>Gammaproteobacteria</taxon>
        <taxon>Vibrionales</taxon>
        <taxon>Vibrionaceae</taxon>
        <taxon>Vibrio</taxon>
    </lineage>
</organism>
<proteinExistence type="predicted"/>
<name>A0A1M5F9S6_VIBGA</name>
<sequence length="143" mass="16143">MAVYATKQDLIDRDEGMLWNFATDRDTNTLNDTWINQALEQADDEINSLLTKFALPLPTVPSLLNKQAIIIAFYWLADRDNQATDLLEKRYEKAIATLKEIASGKRDLGLPAADKPEETSIGKVEIVQDNTRMFTRDSLKGVL</sequence>
<dbReference type="InterPro" id="IPR009752">
    <property type="entry name" value="Phage_Mu_GpJ"/>
</dbReference>
<keyword evidence="2" id="KW-1185">Reference proteome</keyword>
<dbReference type="AlphaFoldDB" id="A0A1M5F9S6"/>
<protein>
    <submittedName>
        <fullName evidence="1">Mu-like prophage protein gp36</fullName>
    </submittedName>
</protein>
<accession>A0A1M5F9S6</accession>
<evidence type="ECO:0000313" key="1">
    <source>
        <dbReference type="EMBL" id="SHF88277.1"/>
    </source>
</evidence>